<evidence type="ECO:0000313" key="1">
    <source>
        <dbReference type="EMBL" id="SPD94749.1"/>
    </source>
</evidence>
<evidence type="ECO:0000313" key="4">
    <source>
        <dbReference type="Proteomes" id="UP000239237"/>
    </source>
</evidence>
<dbReference type="Proteomes" id="UP000239237">
    <property type="component" value="Unassembled WGS sequence"/>
</dbReference>
<name>A0A2N9KFT5_9LACO</name>
<dbReference type="Proteomes" id="UP000237923">
    <property type="component" value="Unassembled WGS sequence"/>
</dbReference>
<dbReference type="Pfam" id="PF10978">
    <property type="entry name" value="DUF2785"/>
    <property type="match status" value="1"/>
</dbReference>
<dbReference type="KEGG" id="lsu:A6B45_01205"/>
<dbReference type="AlphaFoldDB" id="A0A2N9KFT5"/>
<protein>
    <recommendedName>
        <fullName evidence="5">DUF2785 domain-containing protein</fullName>
    </recommendedName>
</protein>
<organism evidence="2 3">
    <name type="scientific">Leuconostoc suionicum</name>
    <dbReference type="NCBI Taxonomy" id="1511761"/>
    <lineage>
        <taxon>Bacteria</taxon>
        <taxon>Bacillati</taxon>
        <taxon>Bacillota</taxon>
        <taxon>Bacilli</taxon>
        <taxon>Lactobacillales</taxon>
        <taxon>Lactobacillaceae</taxon>
        <taxon>Leuconostoc</taxon>
    </lineage>
</organism>
<evidence type="ECO:0008006" key="5">
    <source>
        <dbReference type="Google" id="ProtNLM"/>
    </source>
</evidence>
<dbReference type="GeneID" id="99673386"/>
<dbReference type="EMBL" id="OKQR01000005">
    <property type="protein sequence ID" value="SPD94749.1"/>
    <property type="molecule type" value="Genomic_DNA"/>
</dbReference>
<evidence type="ECO:0000313" key="2">
    <source>
        <dbReference type="EMBL" id="SPE09692.1"/>
    </source>
</evidence>
<dbReference type="EMBL" id="OKQU01000004">
    <property type="protein sequence ID" value="SPE09692.1"/>
    <property type="molecule type" value="Genomic_DNA"/>
</dbReference>
<accession>A0A2N9KFT5</accession>
<keyword evidence="4" id="KW-1185">Reference proteome</keyword>
<reference evidence="2 3" key="1">
    <citation type="submission" date="2018-02" db="EMBL/GenBank/DDBJ databases">
        <authorList>
            <person name="Cohen D.B."/>
            <person name="Kent A.D."/>
        </authorList>
    </citation>
    <scope>NUCLEOTIDE SEQUENCE [LARGE SCALE GENOMIC DNA]</scope>
    <source>
        <strain evidence="2 3">CECT 9216</strain>
    </source>
</reference>
<gene>
    <name evidence="1" type="ORF">LES8486_01882</name>
    <name evidence="2" type="ORF">LES9216_01882</name>
</gene>
<dbReference type="RefSeq" id="WP_072612989.1">
    <property type="nucleotide sequence ID" value="NZ_AP017935.1"/>
</dbReference>
<reference evidence="1 4" key="2">
    <citation type="submission" date="2018-02" db="EMBL/GenBank/DDBJ databases">
        <authorList>
            <person name="Rodrigo-Torres L."/>
            <person name="Arahal R. D."/>
            <person name="Lucena T."/>
        </authorList>
    </citation>
    <scope>NUCLEOTIDE SEQUENCE [LARGE SCALE GENOMIC DNA]</scope>
    <source>
        <strain evidence="1 4">CECT 8486</strain>
    </source>
</reference>
<sequence>MIELNELKKEFITLRQKVRNGDVFQSLGELMKESLHKMPPQSLTTVSLPVDGEFALKRMQNYTQQADQMTESEAATEDFDFQVKDTDLALIVEQLASPLPKYRDTGAFFFLSDMIQNDLLSEEQLRWLTDYLVSDEQLFAHILEPQNDAIYRRSFSVLVLSLLLFSNRIKTPFMSETQLNHVIDQVALYAALERDGRGFINENGWAHAFTHVGNAVAEIFLMPDLVRADKIFILGAVLAGYHELSQPLTFGETERLVEVITRISKQHELYADYLLLTLKIWRKDLVTQTPPKTQQQWQQLYNRSQFFHEILLRGKNEVPEAVFDYVSVTKNYLA</sequence>
<evidence type="ECO:0000313" key="3">
    <source>
        <dbReference type="Proteomes" id="UP000237923"/>
    </source>
</evidence>
<proteinExistence type="predicted"/>
<dbReference type="InterPro" id="IPR021247">
    <property type="entry name" value="DUF2785"/>
</dbReference>